<proteinExistence type="inferred from homology"/>
<dbReference type="AlphaFoldDB" id="C0G527"/>
<dbReference type="Proteomes" id="UP000003678">
    <property type="component" value="Unassembled WGS sequence"/>
</dbReference>
<sequence length="382" mass="41295">MSFSQIRMPRPIFNFDWRSEMNIKSLLLGSAAALVAASGAQAADAIVAPEPEAVEYVRVCDAYGAGYFYIPGTETCLRISGYVRYDVKGGDDVYTGSDRKGWDKGARFALMFNTNSETELGTLGTYTQLRFNYTSNNSGVDGKYGNETSSGTVMEFAYIQLGGLRVGIDESEFHTFTGYLGDVINDDVISAGSYRTGKISYTFTGGNGFSAVIALEQGGDNDGGYTGTTNYHIDGYMPDVVGGLKYAGGWGSIAGVVAYDSVIEEWAAKVRGDVNITDQFSVWLQGAYSSAATPDQNYGQWGGDWAVWGGLKYQATQKAAFNLQAAHDDWGKTAVTANVAYELVPGFTVTPEVSYTKFGGEWKNTVAEDNAWGGIVRFQRSF</sequence>
<comment type="caution">
    <text evidence="13">The sequence shown here is derived from an EMBL/GenBank/DDBJ whole genome shotgun (WGS) entry which is preliminary data.</text>
</comment>
<evidence type="ECO:0000256" key="12">
    <source>
        <dbReference type="RuleBase" id="RU364005"/>
    </source>
</evidence>
<evidence type="ECO:0000256" key="9">
    <source>
        <dbReference type="ARBA" id="ARBA00023114"/>
    </source>
</evidence>
<evidence type="ECO:0000256" key="4">
    <source>
        <dbReference type="ARBA" id="ARBA00022448"/>
    </source>
</evidence>
<name>C0G527_9HYPH</name>
<dbReference type="SUPFAM" id="SSF56935">
    <property type="entry name" value="Porins"/>
    <property type="match status" value="1"/>
</dbReference>
<evidence type="ECO:0000313" key="13">
    <source>
        <dbReference type="EMBL" id="EEH15022.1"/>
    </source>
</evidence>
<evidence type="ECO:0000256" key="2">
    <source>
        <dbReference type="ARBA" id="ARBA00004571"/>
    </source>
</evidence>
<evidence type="ECO:0000256" key="10">
    <source>
        <dbReference type="ARBA" id="ARBA00023136"/>
    </source>
</evidence>
<dbReference type="EMBL" id="ACJD01000002">
    <property type="protein sequence ID" value="EEH15022.1"/>
    <property type="molecule type" value="Genomic_DNA"/>
</dbReference>
<evidence type="ECO:0000256" key="1">
    <source>
        <dbReference type="ARBA" id="ARBA00003101"/>
    </source>
</evidence>
<evidence type="ECO:0000256" key="11">
    <source>
        <dbReference type="ARBA" id="ARBA00023237"/>
    </source>
</evidence>
<keyword evidence="11 12" id="KW-0998">Cell outer membrane</keyword>
<evidence type="ECO:0000256" key="8">
    <source>
        <dbReference type="ARBA" id="ARBA00023065"/>
    </source>
</evidence>
<feature type="signal peptide" evidence="12">
    <location>
        <begin position="1"/>
        <end position="42"/>
    </location>
</feature>
<comment type="subcellular location">
    <subcellularLocation>
        <location evidence="2 12">Cell outer membrane</location>
        <topology evidence="2 12">Multi-pass membrane protein</topology>
    </subcellularLocation>
</comment>
<dbReference type="GO" id="GO:0046930">
    <property type="term" value="C:pore complex"/>
    <property type="evidence" value="ECO:0007669"/>
    <property type="project" value="UniProtKB-KW"/>
</dbReference>
<evidence type="ECO:0000256" key="6">
    <source>
        <dbReference type="ARBA" id="ARBA00022692"/>
    </source>
</evidence>
<keyword evidence="6 12" id="KW-0812">Transmembrane</keyword>
<organism evidence="13 14">
    <name type="scientific">Brucella ceti str. Cudo</name>
    <dbReference type="NCBI Taxonomy" id="595497"/>
    <lineage>
        <taxon>Bacteria</taxon>
        <taxon>Pseudomonadati</taxon>
        <taxon>Pseudomonadota</taxon>
        <taxon>Alphaproteobacteria</taxon>
        <taxon>Hyphomicrobiales</taxon>
        <taxon>Brucellaceae</taxon>
        <taxon>Brucella/Ochrobactrum group</taxon>
        <taxon>Brucella</taxon>
    </lineage>
</organism>
<dbReference type="Pfam" id="PF02530">
    <property type="entry name" value="Porin_2"/>
    <property type="match status" value="1"/>
</dbReference>
<evidence type="ECO:0000256" key="7">
    <source>
        <dbReference type="ARBA" id="ARBA00022729"/>
    </source>
</evidence>
<comment type="function">
    <text evidence="1 12">Forms passive diffusion pores that allow small molecular weight hydrophilic materials across the outer membrane.</text>
</comment>
<keyword evidence="9 12" id="KW-0626">Porin</keyword>
<evidence type="ECO:0000256" key="5">
    <source>
        <dbReference type="ARBA" id="ARBA00022452"/>
    </source>
</evidence>
<comment type="similarity">
    <text evidence="3 12">Belongs to the alphaproteobacteria porin family.</text>
</comment>
<keyword evidence="10 12" id="KW-0472">Membrane</keyword>
<evidence type="ECO:0000256" key="3">
    <source>
        <dbReference type="ARBA" id="ARBA00009521"/>
    </source>
</evidence>
<dbReference type="GO" id="GO:0006811">
    <property type="term" value="P:monoatomic ion transport"/>
    <property type="evidence" value="ECO:0007669"/>
    <property type="project" value="UniProtKB-KW"/>
</dbReference>
<keyword evidence="8 12" id="KW-0406">Ion transport</keyword>
<keyword evidence="5 12" id="KW-1134">Transmembrane beta strand</keyword>
<dbReference type="GO" id="GO:0009279">
    <property type="term" value="C:cell outer membrane"/>
    <property type="evidence" value="ECO:0007669"/>
    <property type="project" value="UniProtKB-SubCell"/>
</dbReference>
<keyword evidence="4 12" id="KW-0813">Transport</keyword>
<protein>
    <recommendedName>
        <fullName evidence="12">Porin</fullName>
    </recommendedName>
</protein>
<evidence type="ECO:0000313" key="14">
    <source>
        <dbReference type="Proteomes" id="UP000003678"/>
    </source>
</evidence>
<gene>
    <name evidence="13" type="ORF">BCETI_2000108</name>
</gene>
<reference evidence="13 14" key="1">
    <citation type="submission" date="2009-03" db="EMBL/GenBank/DDBJ databases">
        <authorList>
            <person name="Setubal J.C."/>
            <person name="Boyle S."/>
            <person name="Crasta O.R."/>
            <person name="Gillespie J.J."/>
            <person name="Kenyon R.W."/>
            <person name="Lu J."/>
            <person name="Mane S."/>
            <person name="Nagrani S."/>
            <person name="Shallom J.M."/>
            <person name="Shallom S."/>
            <person name="Shukla M."/>
            <person name="Snyder E.E."/>
            <person name="Sobral B.W."/>
            <person name="Wattam A.R."/>
            <person name="Will R."/>
            <person name="Williams K."/>
            <person name="Yoo H."/>
            <person name="Bruce D.H."/>
            <person name="Detter C."/>
            <person name="Munk C."/>
            <person name="Brettin T.S."/>
            <person name="Ficht T."/>
        </authorList>
    </citation>
    <scope>NUCLEOTIDE SEQUENCE [LARGE SCALE GENOMIC DNA]</scope>
    <source>
        <strain evidence="13 14">Cudo</strain>
    </source>
</reference>
<keyword evidence="7 12" id="KW-0732">Signal</keyword>
<feature type="chain" id="PRO_5009366273" description="Porin" evidence="12">
    <location>
        <begin position="43"/>
        <end position="382"/>
    </location>
</feature>
<dbReference type="InterPro" id="IPR003684">
    <property type="entry name" value="Porin_alphabac"/>
</dbReference>
<comment type="domain">
    <text evidence="12">Consists of 16-stranded beta-barrel sheets, with large surface-exposed loops, that form a transmembrane pore at the center of each barrel. The pore is partially ocluded by a peptide loop that folds into the pore lumen.</text>
</comment>
<dbReference type="GO" id="GO:0015288">
    <property type="term" value="F:porin activity"/>
    <property type="evidence" value="ECO:0007669"/>
    <property type="project" value="UniProtKB-KW"/>
</dbReference>
<accession>C0G527</accession>